<evidence type="ECO:0000256" key="8">
    <source>
        <dbReference type="ARBA" id="ARBA00022840"/>
    </source>
</evidence>
<name>A0AAV5T3C6_9BILA</name>
<dbReference type="GO" id="GO:0005886">
    <property type="term" value="C:plasma membrane"/>
    <property type="evidence" value="ECO:0007669"/>
    <property type="project" value="TreeGrafter"/>
</dbReference>
<dbReference type="GO" id="GO:0006171">
    <property type="term" value="P:cAMP biosynthetic process"/>
    <property type="evidence" value="ECO:0007669"/>
    <property type="project" value="TreeGrafter"/>
</dbReference>
<dbReference type="PANTHER" id="PTHR45627:SF26">
    <property type="entry name" value="ADENYLATE CYCLASE TYPE 1"/>
    <property type="match status" value="1"/>
</dbReference>
<feature type="transmembrane region" description="Helical" evidence="14">
    <location>
        <begin position="78"/>
        <end position="100"/>
    </location>
</feature>
<feature type="domain" description="Guanylate cyclase" evidence="15">
    <location>
        <begin position="229"/>
        <end position="355"/>
    </location>
</feature>
<organism evidence="16 17">
    <name type="scientific">Pristionchus entomophagus</name>
    <dbReference type="NCBI Taxonomy" id="358040"/>
    <lineage>
        <taxon>Eukaryota</taxon>
        <taxon>Metazoa</taxon>
        <taxon>Ecdysozoa</taxon>
        <taxon>Nematoda</taxon>
        <taxon>Chromadorea</taxon>
        <taxon>Rhabditida</taxon>
        <taxon>Rhabditina</taxon>
        <taxon>Diplogasteromorpha</taxon>
        <taxon>Diplogasteroidea</taxon>
        <taxon>Neodiplogasteridae</taxon>
        <taxon>Pristionchus</taxon>
    </lineage>
</organism>
<protein>
    <recommendedName>
        <fullName evidence="4">adenylate cyclase</fullName>
        <ecNumber evidence="4">4.6.1.1</ecNumber>
    </recommendedName>
</protein>
<evidence type="ECO:0000313" key="16">
    <source>
        <dbReference type="EMBL" id="GMS89990.1"/>
    </source>
</evidence>
<evidence type="ECO:0000256" key="2">
    <source>
        <dbReference type="ARBA" id="ARBA00001593"/>
    </source>
</evidence>
<feature type="region of interest" description="Disordered" evidence="13">
    <location>
        <begin position="953"/>
        <end position="982"/>
    </location>
</feature>
<evidence type="ECO:0000256" key="4">
    <source>
        <dbReference type="ARBA" id="ARBA00012201"/>
    </source>
</evidence>
<keyword evidence="17" id="KW-1185">Reference proteome</keyword>
<dbReference type="SUPFAM" id="SSF55073">
    <property type="entry name" value="Nucleotide cyclase"/>
    <property type="match status" value="2"/>
</dbReference>
<evidence type="ECO:0000256" key="6">
    <source>
        <dbReference type="ARBA" id="ARBA00022723"/>
    </source>
</evidence>
<feature type="transmembrane region" description="Helical" evidence="14">
    <location>
        <begin position="525"/>
        <end position="543"/>
    </location>
</feature>
<feature type="transmembrane region" description="Helical" evidence="14">
    <location>
        <begin position="26"/>
        <end position="43"/>
    </location>
</feature>
<evidence type="ECO:0000256" key="5">
    <source>
        <dbReference type="ARBA" id="ARBA00022692"/>
    </source>
</evidence>
<evidence type="ECO:0000256" key="10">
    <source>
        <dbReference type="ARBA" id="ARBA00022989"/>
    </source>
</evidence>
<feature type="non-terminal residue" evidence="16">
    <location>
        <position position="1"/>
    </location>
</feature>
<dbReference type="EC" id="4.6.1.1" evidence="4"/>
<feature type="region of interest" description="Disordered" evidence="13">
    <location>
        <begin position="440"/>
        <end position="467"/>
    </location>
</feature>
<comment type="subcellular location">
    <subcellularLocation>
        <location evidence="3">Membrane</location>
        <topology evidence="3">Multi-pass membrane protein</topology>
    </subcellularLocation>
</comment>
<comment type="caution">
    <text evidence="16">The sequence shown here is derived from an EMBL/GenBank/DDBJ whole genome shotgun (WGS) entry which is preliminary data.</text>
</comment>
<dbReference type="InterPro" id="IPR001054">
    <property type="entry name" value="A/G_cyclase"/>
</dbReference>
<dbReference type="GO" id="GO:0004016">
    <property type="term" value="F:adenylate cyclase activity"/>
    <property type="evidence" value="ECO:0007669"/>
    <property type="project" value="UniProtKB-EC"/>
</dbReference>
<dbReference type="PANTHER" id="PTHR45627">
    <property type="entry name" value="ADENYLATE CYCLASE TYPE 1"/>
    <property type="match status" value="1"/>
</dbReference>
<keyword evidence="9" id="KW-0460">Magnesium</keyword>
<feature type="region of interest" description="Disordered" evidence="13">
    <location>
        <begin position="1235"/>
        <end position="1270"/>
    </location>
</feature>
<dbReference type="SMART" id="SM00044">
    <property type="entry name" value="CYCc"/>
    <property type="match status" value="1"/>
</dbReference>
<reference evidence="16" key="1">
    <citation type="submission" date="2023-10" db="EMBL/GenBank/DDBJ databases">
        <title>Genome assembly of Pristionchus species.</title>
        <authorList>
            <person name="Yoshida K."/>
            <person name="Sommer R.J."/>
        </authorList>
    </citation>
    <scope>NUCLEOTIDE SEQUENCE</scope>
    <source>
        <strain evidence="16">RS0144</strain>
    </source>
</reference>
<accession>A0AAV5T3C6</accession>
<dbReference type="EMBL" id="BTSX01000003">
    <property type="protein sequence ID" value="GMS89990.1"/>
    <property type="molecule type" value="Genomic_DNA"/>
</dbReference>
<feature type="transmembrane region" description="Helical" evidence="14">
    <location>
        <begin position="658"/>
        <end position="679"/>
    </location>
</feature>
<keyword evidence="5 14" id="KW-0812">Transmembrane</keyword>
<gene>
    <name evidence="16" type="ORF">PENTCL1PPCAC_12165</name>
</gene>
<dbReference type="GO" id="GO:0007189">
    <property type="term" value="P:adenylate cyclase-activating G protein-coupled receptor signaling pathway"/>
    <property type="evidence" value="ECO:0007669"/>
    <property type="project" value="TreeGrafter"/>
</dbReference>
<evidence type="ECO:0000256" key="11">
    <source>
        <dbReference type="ARBA" id="ARBA00023136"/>
    </source>
</evidence>
<keyword evidence="8" id="KW-0067">ATP-binding</keyword>
<keyword evidence="10 14" id="KW-1133">Transmembrane helix</keyword>
<feature type="transmembrane region" description="Helical" evidence="14">
    <location>
        <begin position="144"/>
        <end position="163"/>
    </location>
</feature>
<feature type="region of interest" description="Disordered" evidence="13">
    <location>
        <begin position="1075"/>
        <end position="1104"/>
    </location>
</feature>
<feature type="region of interest" description="Disordered" evidence="13">
    <location>
        <begin position="1138"/>
        <end position="1198"/>
    </location>
</feature>
<dbReference type="GO" id="GO:0005524">
    <property type="term" value="F:ATP binding"/>
    <property type="evidence" value="ECO:0007669"/>
    <property type="project" value="UniProtKB-KW"/>
</dbReference>
<dbReference type="GO" id="GO:0004383">
    <property type="term" value="F:guanylate cyclase activity"/>
    <property type="evidence" value="ECO:0007669"/>
    <property type="project" value="UniProtKB-EC"/>
</dbReference>
<dbReference type="Pfam" id="PF00211">
    <property type="entry name" value="Guanylate_cyc"/>
    <property type="match status" value="2"/>
</dbReference>
<evidence type="ECO:0000256" key="3">
    <source>
        <dbReference type="ARBA" id="ARBA00004141"/>
    </source>
</evidence>
<evidence type="ECO:0000313" key="17">
    <source>
        <dbReference type="Proteomes" id="UP001432027"/>
    </source>
</evidence>
<feature type="compositionally biased region" description="Polar residues" evidence="13">
    <location>
        <begin position="454"/>
        <end position="465"/>
    </location>
</feature>
<dbReference type="GO" id="GO:0046872">
    <property type="term" value="F:metal ion binding"/>
    <property type="evidence" value="ECO:0007669"/>
    <property type="project" value="UniProtKB-KW"/>
</dbReference>
<dbReference type="Gene3D" id="3.30.70.1230">
    <property type="entry name" value="Nucleotide cyclase"/>
    <property type="match status" value="2"/>
</dbReference>
<evidence type="ECO:0000259" key="15">
    <source>
        <dbReference type="PROSITE" id="PS50125"/>
    </source>
</evidence>
<dbReference type="GO" id="GO:0035556">
    <property type="term" value="P:intracellular signal transduction"/>
    <property type="evidence" value="ECO:0007669"/>
    <property type="project" value="InterPro"/>
</dbReference>
<keyword evidence="12" id="KW-0456">Lyase</keyword>
<feature type="domain" description="Guanylate cyclase" evidence="15">
    <location>
        <begin position="790"/>
        <end position="903"/>
    </location>
</feature>
<dbReference type="Proteomes" id="UP001432027">
    <property type="component" value="Unassembled WGS sequence"/>
</dbReference>
<dbReference type="PROSITE" id="PS50125">
    <property type="entry name" value="GUANYLATE_CYCLASE_2"/>
    <property type="match status" value="2"/>
</dbReference>
<feature type="transmembrane region" description="Helical" evidence="14">
    <location>
        <begin position="112"/>
        <end position="132"/>
    </location>
</feature>
<feature type="compositionally biased region" description="Polar residues" evidence="13">
    <location>
        <begin position="1147"/>
        <end position="1156"/>
    </location>
</feature>
<feature type="transmembrane region" description="Helical" evidence="14">
    <location>
        <begin position="555"/>
        <end position="574"/>
    </location>
</feature>
<keyword evidence="6" id="KW-0479">Metal-binding</keyword>
<feature type="region of interest" description="Disordered" evidence="13">
    <location>
        <begin position="1009"/>
        <end position="1061"/>
    </location>
</feature>
<dbReference type="CDD" id="cd07302">
    <property type="entry name" value="CHD"/>
    <property type="match status" value="1"/>
</dbReference>
<proteinExistence type="predicted"/>
<dbReference type="InterPro" id="IPR029787">
    <property type="entry name" value="Nucleotide_cyclase"/>
</dbReference>
<evidence type="ECO:0000256" key="1">
    <source>
        <dbReference type="ARBA" id="ARBA00001436"/>
    </source>
</evidence>
<evidence type="ECO:0000256" key="9">
    <source>
        <dbReference type="ARBA" id="ARBA00022842"/>
    </source>
</evidence>
<feature type="compositionally biased region" description="Basic and acidic residues" evidence="13">
    <location>
        <begin position="1086"/>
        <end position="1096"/>
    </location>
</feature>
<feature type="transmembrane region" description="Helical" evidence="14">
    <location>
        <begin position="594"/>
        <end position="613"/>
    </location>
</feature>
<evidence type="ECO:0000256" key="12">
    <source>
        <dbReference type="ARBA" id="ARBA00023239"/>
    </source>
</evidence>
<sequence length="1311" mass="144419">GGGRFGSDCLEETYASWRLSRSRTRPLLLCTAVIAIIRCIVTAPQWRALRAGLTALTAITVLVADWRGDRAKTAKAACFLVLSIDFLLAVPTIDAVLPLITLTLASYALLNYPIRLLALITGSMAALFVLVYTWFVRPLLLNELLSLVIVLVWTSLVSIYANMSIDRLARGAFLSARNAVDGETAAEEQGRRMNRLLSSFLPDHLISSASQQIASLSPTLYAEHYHQVSFVYARIIGLESVLSSCSPHDAARLLRELEARVTIASRARGCARITSDGVSVVSGVPHAMDPAHAERALGFARDLAALISSFRDATTAEVAASAVITTGSVSTGVIGQAKWHYDVIGPAVDEALRLYGRIGGQPGIWADEQTRRILLSKGETVQQMGQFWRVAEGPYAVSPIAGDLCFPVNKRFSLVTVPQAVNRLLQTLIAAERAKQGGGGTLVPGHRKRVRASDGNNNQNGTTAAIGNGTIEGKRGGILRVRESGRGWAGAVWGPRRDSSLIDPLTLRFRNAHLEQEYHKEMDRWLIPALAISIFFLVVYGLYHMLVMPRLITSLALIIVSLAMMFFILLMLYIDYFHSFSQFITRTSAGHSVTILLILAVVLLCGVVNTFSCPSSSAASSLIPSPREQDVCRTPHFSALSFGLFFLTSTVFVRFSSLLHFVVLLISLLIYTLQIVFAHPPIGSVSFGTEFDLIAGLIQLGAVILILAREYEQLMRLDFLSAVKCSQECTVAENVRALCGQIQLNIVPPHLASWLAGRQKEAAHGEVLQHVHHTLGIAYISLEGLPLHGEAGVKMLNYIFSYFDQILPEYKGIEKVKSWNRYYVLAAGLLPDSHNVEEAPRTIGDLLHTLALFVINATQFATQKQFEICVGIDCGSVLSVLCDAEKPQFDLWGDTLERAKMLCDRSATHGRISVSEEIFLALRPRSFIFSKHPTKVSDGLSAYTLHCDEVASATEDDDSDGSGRASKLEHSEAPSKYPGGMNIMDAIQHHHLDMTSSMASSYASELRSIADGGETDSEIEWISPETAQDGYRQAYSEYETDGSRAVSRASSRNDNTPRRKRLRALKGSLPRISGWLRRTTSGGEGLGRDEERRDEANDNMTASYASLEPTATEKLDEAARRVDRMLRELQQFGETVLPSTPREEQPFPQTIGSTRSMLRPGSSACHTEYDNDSDAGGMYASSSRSRPTKRQTRAALAARTRRLRDASCSSIELEPLHKHWRSGYSIGYEDEYERVTGSEMETDDEEGQRQGASRFQPLQPDEDEVDVEGEDARQLDFANLLEVEQLRALSRDIRKNFGDFTLASFDDERQV</sequence>
<evidence type="ECO:0000256" key="13">
    <source>
        <dbReference type="SAM" id="MobiDB-lite"/>
    </source>
</evidence>
<evidence type="ECO:0000256" key="7">
    <source>
        <dbReference type="ARBA" id="ARBA00022741"/>
    </source>
</evidence>
<evidence type="ECO:0000256" key="14">
    <source>
        <dbReference type="SAM" id="Phobius"/>
    </source>
</evidence>
<keyword evidence="7" id="KW-0547">Nucleotide-binding</keyword>
<keyword evidence="11 14" id="KW-0472">Membrane</keyword>
<feature type="compositionally biased region" description="Acidic residues" evidence="13">
    <location>
        <begin position="1260"/>
        <end position="1269"/>
    </location>
</feature>
<comment type="catalytic activity">
    <reaction evidence="1">
        <text>GTP = 3',5'-cyclic GMP + diphosphate</text>
        <dbReference type="Rhea" id="RHEA:13665"/>
        <dbReference type="ChEBI" id="CHEBI:33019"/>
        <dbReference type="ChEBI" id="CHEBI:37565"/>
        <dbReference type="ChEBI" id="CHEBI:57746"/>
        <dbReference type="EC" id="4.6.1.2"/>
    </reaction>
</comment>
<comment type="catalytic activity">
    <reaction evidence="2">
        <text>ATP = 3',5'-cyclic AMP + diphosphate</text>
        <dbReference type="Rhea" id="RHEA:15389"/>
        <dbReference type="ChEBI" id="CHEBI:30616"/>
        <dbReference type="ChEBI" id="CHEBI:33019"/>
        <dbReference type="ChEBI" id="CHEBI:58165"/>
        <dbReference type="EC" id="4.6.1.1"/>
    </reaction>
</comment>